<proteinExistence type="inferred from homology"/>
<dbReference type="GO" id="GO:0004332">
    <property type="term" value="F:fructose-bisphosphate aldolase activity"/>
    <property type="evidence" value="ECO:0007669"/>
    <property type="project" value="UniProtKB-EC"/>
</dbReference>
<keyword evidence="4" id="KW-0324">Glycolysis</keyword>
<dbReference type="PANTHER" id="PTHR11627">
    <property type="entry name" value="FRUCTOSE-BISPHOSPHATE ALDOLASE"/>
    <property type="match status" value="1"/>
</dbReference>
<evidence type="ECO:0000256" key="1">
    <source>
        <dbReference type="ARBA" id="ARBA00004714"/>
    </source>
</evidence>
<dbReference type="Proteomes" id="UP000217199">
    <property type="component" value="Unassembled WGS sequence"/>
</dbReference>
<dbReference type="InParanoid" id="A0A286UD55"/>
<reference evidence="7 8" key="1">
    <citation type="journal article" date="2017" name="Mol. Ecol.">
        <title>Comparative and population genomic landscape of Phellinus noxius: A hypervariable fungus causing root rot in trees.</title>
        <authorList>
            <person name="Chung C.L."/>
            <person name="Lee T.J."/>
            <person name="Akiba M."/>
            <person name="Lee H.H."/>
            <person name="Kuo T.H."/>
            <person name="Liu D."/>
            <person name="Ke H.M."/>
            <person name="Yokoi T."/>
            <person name="Roa M.B."/>
            <person name="Lu M.J."/>
            <person name="Chang Y.Y."/>
            <person name="Ann P.J."/>
            <person name="Tsai J.N."/>
            <person name="Chen C.Y."/>
            <person name="Tzean S.S."/>
            <person name="Ota Y."/>
            <person name="Hattori T."/>
            <person name="Sahashi N."/>
            <person name="Liou R.F."/>
            <person name="Kikuchi T."/>
            <person name="Tsai I.J."/>
        </authorList>
    </citation>
    <scope>NUCLEOTIDE SEQUENCE [LARGE SCALE GENOMIC DNA]</scope>
    <source>
        <strain evidence="7 8">FFPRI411160</strain>
    </source>
</reference>
<name>A0A286UD55_9AGAM</name>
<comment type="pathway">
    <text evidence="1">Carbohydrate degradation; glycolysis; D-glyceraldehyde 3-phosphate and glycerone phosphate from D-glucose: step 4/4.</text>
</comment>
<dbReference type="InterPro" id="IPR013785">
    <property type="entry name" value="Aldolase_TIM"/>
</dbReference>
<feature type="region of interest" description="Disordered" evidence="6">
    <location>
        <begin position="1"/>
        <end position="20"/>
    </location>
</feature>
<dbReference type="STRING" id="2282107.A0A286UD55"/>
<keyword evidence="8" id="KW-1185">Reference proteome</keyword>
<comment type="similarity">
    <text evidence="2">Belongs to the class I fructose-bisphosphate aldolase family.</text>
</comment>
<keyword evidence="5" id="KW-0456">Lyase</keyword>
<gene>
    <name evidence="7" type="ORF">PNOK_0760100</name>
</gene>
<accession>A0A286UD55</accession>
<dbReference type="AlphaFoldDB" id="A0A286UD55"/>
<organism evidence="7 8">
    <name type="scientific">Pyrrhoderma noxium</name>
    <dbReference type="NCBI Taxonomy" id="2282107"/>
    <lineage>
        <taxon>Eukaryota</taxon>
        <taxon>Fungi</taxon>
        <taxon>Dikarya</taxon>
        <taxon>Basidiomycota</taxon>
        <taxon>Agaricomycotina</taxon>
        <taxon>Agaricomycetes</taxon>
        <taxon>Hymenochaetales</taxon>
        <taxon>Hymenochaetaceae</taxon>
        <taxon>Pyrrhoderma</taxon>
    </lineage>
</organism>
<feature type="compositionally biased region" description="Polar residues" evidence="6">
    <location>
        <begin position="1"/>
        <end position="11"/>
    </location>
</feature>
<protein>
    <recommendedName>
        <fullName evidence="3">fructose-bisphosphate aldolase</fullName>
        <ecNumber evidence="3">4.1.2.13</ecNumber>
    </recommendedName>
</protein>
<evidence type="ECO:0000256" key="3">
    <source>
        <dbReference type="ARBA" id="ARBA00013068"/>
    </source>
</evidence>
<dbReference type="Gene3D" id="3.20.20.70">
    <property type="entry name" value="Aldolase class I"/>
    <property type="match status" value="1"/>
</dbReference>
<dbReference type="OrthoDB" id="36455at2759"/>
<evidence type="ECO:0000313" key="7">
    <source>
        <dbReference type="EMBL" id="PAV17536.1"/>
    </source>
</evidence>
<evidence type="ECO:0000256" key="4">
    <source>
        <dbReference type="ARBA" id="ARBA00023152"/>
    </source>
</evidence>
<dbReference type="SUPFAM" id="SSF51569">
    <property type="entry name" value="Aldolase"/>
    <property type="match status" value="1"/>
</dbReference>
<dbReference type="UniPathway" id="UPA00109">
    <property type="reaction ID" value="UER00183"/>
</dbReference>
<evidence type="ECO:0000256" key="2">
    <source>
        <dbReference type="ARBA" id="ARBA00010387"/>
    </source>
</evidence>
<dbReference type="EC" id="4.1.2.13" evidence="3"/>
<evidence type="ECO:0000256" key="6">
    <source>
        <dbReference type="SAM" id="MobiDB-lite"/>
    </source>
</evidence>
<sequence length="390" mass="42012">MTQNINTTSTPGYGFTPANATTTSPGQTSFLYPHHSEEAALELIATAQALVNPRGVGIYATDETPEGIESRLAAALGKGGSDKVLSEEEKRERRRRWRECLYETLPTEFISGVILYYETLVDFKLAPILSSRGIIPGVRADTDSHPLPISPLEPATQGLDDLLPRLRIARDHGARFSKWRAPLLCNAATLPTQAALEAQAESLARFAAISQQAGLVPIVEPDVDFSEDASLARSIEVHVKAISMIYARCAAYGVITEGTLIKPSFPQPGIKHSSRANTTAEDIAKATASVLVRALPVGVAGVVFLSGGLPDDVAATYLHHVNALVSEAREKNDIVPSPYARLPPLTFSFGRGLQGDAMERWVHGDEEGARQAFFKRAKVCSESVKGLKDS</sequence>
<evidence type="ECO:0000313" key="8">
    <source>
        <dbReference type="Proteomes" id="UP000217199"/>
    </source>
</evidence>
<comment type="caution">
    <text evidence="7">The sequence shown here is derived from an EMBL/GenBank/DDBJ whole genome shotgun (WGS) entry which is preliminary data.</text>
</comment>
<dbReference type="Pfam" id="PF00274">
    <property type="entry name" value="Glycolytic"/>
    <property type="match status" value="1"/>
</dbReference>
<dbReference type="InterPro" id="IPR000741">
    <property type="entry name" value="FBA_I"/>
</dbReference>
<dbReference type="GO" id="GO:0006096">
    <property type="term" value="P:glycolytic process"/>
    <property type="evidence" value="ECO:0007669"/>
    <property type="project" value="UniProtKB-UniPathway"/>
</dbReference>
<dbReference type="EMBL" id="NBII01000007">
    <property type="protein sequence ID" value="PAV17536.1"/>
    <property type="molecule type" value="Genomic_DNA"/>
</dbReference>
<evidence type="ECO:0000256" key="5">
    <source>
        <dbReference type="ARBA" id="ARBA00023239"/>
    </source>
</evidence>